<sequence>MDVPSAADCAGIEPLVDTDEPKDRSRNAEERLTDADVRCLAFAVGDFRRLAVVVGAEEALKGEAIPE</sequence>
<proteinExistence type="predicted"/>
<evidence type="ECO:0000313" key="6">
    <source>
        <dbReference type="Proteomes" id="UP001155034"/>
    </source>
</evidence>
<dbReference type="AlphaFoldDB" id="A0A9X2R3H3"/>
<evidence type="ECO:0000313" key="3">
    <source>
        <dbReference type="EMBL" id="MCS3863497.1"/>
    </source>
</evidence>
<reference evidence="3" key="1">
    <citation type="submission" date="2022-08" db="EMBL/GenBank/DDBJ databases">
        <title>Genomic Encyclopedia of Type Strains, Phase V (KMG-V): Genome sequencing to study the core and pangenomes of soil and plant-associated prokaryotes.</title>
        <authorList>
            <person name="Whitman W."/>
        </authorList>
    </citation>
    <scope>NUCLEOTIDE SEQUENCE</scope>
    <source>
        <strain evidence="2">0</strain>
        <strain evidence="3">SP2016B</strain>
        <strain evidence="4">SP3012</strain>
        <strain evidence="5">SP3026</strain>
    </source>
</reference>
<dbReference type="Proteomes" id="UP001155040">
    <property type="component" value="Unassembled WGS sequence"/>
</dbReference>
<name>A0A9X2R3H3_9BACT</name>
<dbReference type="Proteomes" id="UP001155034">
    <property type="component" value="Unassembled WGS sequence"/>
</dbReference>
<dbReference type="EMBL" id="JANUBL010000001">
    <property type="protein sequence ID" value="MCS4119732.1"/>
    <property type="molecule type" value="Genomic_DNA"/>
</dbReference>
<dbReference type="Proteomes" id="UP001155144">
    <property type="component" value="Unassembled WGS sequence"/>
</dbReference>
<dbReference type="EMBL" id="JANUAU010000001">
    <property type="protein sequence ID" value="MCS3676333.1"/>
    <property type="molecule type" value="Genomic_DNA"/>
</dbReference>
<evidence type="ECO:0000313" key="5">
    <source>
        <dbReference type="EMBL" id="MCS4119732.1"/>
    </source>
</evidence>
<protein>
    <submittedName>
        <fullName evidence="3">Uncharacterized protein</fullName>
    </submittedName>
</protein>
<dbReference type="EMBL" id="JANUBF010000018">
    <property type="protein sequence ID" value="MCS4037366.1"/>
    <property type="molecule type" value="Genomic_DNA"/>
</dbReference>
<dbReference type="Proteomes" id="UP001155027">
    <property type="component" value="Unassembled WGS sequence"/>
</dbReference>
<organism evidence="3 6">
    <name type="scientific">Salinibacter ruber</name>
    <dbReference type="NCBI Taxonomy" id="146919"/>
    <lineage>
        <taxon>Bacteria</taxon>
        <taxon>Pseudomonadati</taxon>
        <taxon>Rhodothermota</taxon>
        <taxon>Rhodothermia</taxon>
        <taxon>Rhodothermales</taxon>
        <taxon>Salinibacteraceae</taxon>
        <taxon>Salinibacter</taxon>
    </lineage>
</organism>
<dbReference type="RefSeq" id="WP_146031980.1">
    <property type="nucleotide sequence ID" value="NZ_CP030364.1"/>
</dbReference>
<dbReference type="EMBL" id="JANTYZ010000001">
    <property type="protein sequence ID" value="MCS3863497.1"/>
    <property type="molecule type" value="Genomic_DNA"/>
</dbReference>
<evidence type="ECO:0000256" key="1">
    <source>
        <dbReference type="SAM" id="MobiDB-lite"/>
    </source>
</evidence>
<feature type="region of interest" description="Disordered" evidence="1">
    <location>
        <begin position="1"/>
        <end position="30"/>
    </location>
</feature>
<accession>A0A9X2R3H3</accession>
<comment type="caution">
    <text evidence="3">The sequence shown here is derived from an EMBL/GenBank/DDBJ whole genome shotgun (WGS) entry which is preliminary data.</text>
</comment>
<feature type="compositionally biased region" description="Basic and acidic residues" evidence="1">
    <location>
        <begin position="19"/>
        <end position="30"/>
    </location>
</feature>
<evidence type="ECO:0000313" key="2">
    <source>
        <dbReference type="EMBL" id="MCS3676333.1"/>
    </source>
</evidence>
<evidence type="ECO:0000313" key="4">
    <source>
        <dbReference type="EMBL" id="MCS4037366.1"/>
    </source>
</evidence>
<gene>
    <name evidence="5" type="ORF">GGP45_000050</name>
    <name evidence="2" type="ORF">GGP71_000229</name>
    <name evidence="3" type="ORF">GGP82_000028</name>
    <name evidence="4" type="ORF">GGQ01_002447</name>
</gene>